<dbReference type="PROSITE" id="PS50113">
    <property type="entry name" value="PAC"/>
    <property type="match status" value="2"/>
</dbReference>
<keyword evidence="11" id="KW-1185">Reference proteome</keyword>
<dbReference type="SUPFAM" id="SSF52172">
    <property type="entry name" value="CheY-like"/>
    <property type="match status" value="2"/>
</dbReference>
<dbReference type="InterPro" id="IPR029016">
    <property type="entry name" value="GAF-like_dom_sf"/>
</dbReference>
<dbReference type="GO" id="GO:0016301">
    <property type="term" value="F:kinase activity"/>
    <property type="evidence" value="ECO:0007669"/>
    <property type="project" value="UniProtKB-KW"/>
</dbReference>
<dbReference type="Pfam" id="PF08447">
    <property type="entry name" value="PAS_3"/>
    <property type="match status" value="1"/>
</dbReference>
<feature type="domain" description="Response regulatory" evidence="5">
    <location>
        <begin position="2"/>
        <end position="119"/>
    </location>
</feature>
<dbReference type="InterPro" id="IPR001610">
    <property type="entry name" value="PAC"/>
</dbReference>
<dbReference type="Proteomes" id="UP000182882">
    <property type="component" value="Unassembled WGS sequence"/>
</dbReference>
<dbReference type="PANTHER" id="PTHR44757">
    <property type="entry name" value="DIGUANYLATE CYCLASE DGCP"/>
    <property type="match status" value="1"/>
</dbReference>
<dbReference type="CDD" id="cd00130">
    <property type="entry name" value="PAS"/>
    <property type="match status" value="2"/>
</dbReference>
<name>A0A1H2FHF5_9PROT</name>
<dbReference type="Pfam" id="PF00563">
    <property type="entry name" value="EAL"/>
    <property type="match status" value="1"/>
</dbReference>
<dbReference type="SMART" id="SM00267">
    <property type="entry name" value="GGDEF"/>
    <property type="match status" value="1"/>
</dbReference>
<proteinExistence type="predicted"/>
<feature type="domain" description="Response regulatory" evidence="5">
    <location>
        <begin position="135"/>
        <end position="258"/>
    </location>
</feature>
<dbReference type="PROSITE" id="PS50887">
    <property type="entry name" value="GGDEF"/>
    <property type="match status" value="1"/>
</dbReference>
<evidence type="ECO:0000256" key="3">
    <source>
        <dbReference type="ARBA" id="ARBA00051114"/>
    </source>
</evidence>
<dbReference type="Pfam" id="PF13185">
    <property type="entry name" value="GAF_2"/>
    <property type="match status" value="1"/>
</dbReference>
<dbReference type="EMBL" id="FNLN01000021">
    <property type="protein sequence ID" value="SDU06810.1"/>
    <property type="molecule type" value="Genomic_DNA"/>
</dbReference>
<dbReference type="AlphaFoldDB" id="A0A1H2FHF5"/>
<organism evidence="10 11">
    <name type="scientific">Nitrosomonas ureae</name>
    <dbReference type="NCBI Taxonomy" id="44577"/>
    <lineage>
        <taxon>Bacteria</taxon>
        <taxon>Pseudomonadati</taxon>
        <taxon>Pseudomonadota</taxon>
        <taxon>Betaproteobacteria</taxon>
        <taxon>Nitrosomonadales</taxon>
        <taxon>Nitrosomonadaceae</taxon>
        <taxon>Nitrosomonas</taxon>
    </lineage>
</organism>
<dbReference type="SMART" id="SM00052">
    <property type="entry name" value="EAL"/>
    <property type="match status" value="1"/>
</dbReference>
<dbReference type="CDD" id="cd01949">
    <property type="entry name" value="GGDEF"/>
    <property type="match status" value="1"/>
</dbReference>
<feature type="modified residue" description="4-aspartylphosphate" evidence="4">
    <location>
        <position position="54"/>
    </location>
</feature>
<feature type="domain" description="PAS" evidence="6">
    <location>
        <begin position="274"/>
        <end position="335"/>
    </location>
</feature>
<evidence type="ECO:0000256" key="1">
    <source>
        <dbReference type="ARBA" id="ARBA00022679"/>
    </source>
</evidence>
<dbReference type="CDD" id="cd00156">
    <property type="entry name" value="REC"/>
    <property type="match status" value="2"/>
</dbReference>
<dbReference type="SMART" id="SM00065">
    <property type="entry name" value="GAF"/>
    <property type="match status" value="1"/>
</dbReference>
<dbReference type="FunFam" id="3.20.20.450:FF:000001">
    <property type="entry name" value="Cyclic di-GMP phosphodiesterase yahA"/>
    <property type="match status" value="1"/>
</dbReference>
<dbReference type="GO" id="GO:0071732">
    <property type="term" value="P:cellular response to nitric oxide"/>
    <property type="evidence" value="ECO:0007669"/>
    <property type="project" value="UniProtKB-ARBA"/>
</dbReference>
<dbReference type="InterPro" id="IPR000014">
    <property type="entry name" value="PAS"/>
</dbReference>
<evidence type="ECO:0000259" key="8">
    <source>
        <dbReference type="PROSITE" id="PS50883"/>
    </source>
</evidence>
<dbReference type="InterPro" id="IPR013655">
    <property type="entry name" value="PAS_fold_3"/>
</dbReference>
<feature type="domain" description="GGDEF" evidence="9">
    <location>
        <begin position="722"/>
        <end position="856"/>
    </location>
</feature>
<dbReference type="Pfam" id="PF13426">
    <property type="entry name" value="PAS_9"/>
    <property type="match status" value="1"/>
</dbReference>
<dbReference type="PROSITE" id="PS50112">
    <property type="entry name" value="PAS"/>
    <property type="match status" value="2"/>
</dbReference>
<keyword evidence="4" id="KW-0597">Phosphoprotein</keyword>
<evidence type="ECO:0000259" key="6">
    <source>
        <dbReference type="PROSITE" id="PS50112"/>
    </source>
</evidence>
<dbReference type="SMART" id="SM00448">
    <property type="entry name" value="REC"/>
    <property type="match status" value="2"/>
</dbReference>
<dbReference type="SMART" id="SM00091">
    <property type="entry name" value="PAS"/>
    <property type="match status" value="2"/>
</dbReference>
<dbReference type="Pfam" id="PF00990">
    <property type="entry name" value="GGDEF"/>
    <property type="match status" value="1"/>
</dbReference>
<dbReference type="InterPro" id="IPR003018">
    <property type="entry name" value="GAF"/>
</dbReference>
<protein>
    <submittedName>
        <fullName evidence="10">PAS domain S-box-containing protein/diguanylate cyclase (GGDEF) domain-containing protein</fullName>
    </submittedName>
</protein>
<dbReference type="InterPro" id="IPR001789">
    <property type="entry name" value="Sig_transdc_resp-reg_receiver"/>
</dbReference>
<dbReference type="RefSeq" id="WP_176767922.1">
    <property type="nucleotide sequence ID" value="NZ_CP013341.1"/>
</dbReference>
<dbReference type="InterPro" id="IPR052155">
    <property type="entry name" value="Biofilm_reg_signaling"/>
</dbReference>
<evidence type="ECO:0000256" key="4">
    <source>
        <dbReference type="PROSITE-ProRule" id="PRU00169"/>
    </source>
</evidence>
<dbReference type="Gene3D" id="3.30.70.270">
    <property type="match status" value="1"/>
</dbReference>
<dbReference type="GO" id="GO:0000160">
    <property type="term" value="P:phosphorelay signal transduction system"/>
    <property type="evidence" value="ECO:0007669"/>
    <property type="project" value="InterPro"/>
</dbReference>
<dbReference type="InterPro" id="IPR011006">
    <property type="entry name" value="CheY-like_superfamily"/>
</dbReference>
<dbReference type="InterPro" id="IPR035965">
    <property type="entry name" value="PAS-like_dom_sf"/>
</dbReference>
<dbReference type="InterPro" id="IPR000160">
    <property type="entry name" value="GGDEF_dom"/>
</dbReference>
<dbReference type="PANTHER" id="PTHR44757:SF2">
    <property type="entry name" value="BIOFILM ARCHITECTURE MAINTENANCE PROTEIN MBAA"/>
    <property type="match status" value="1"/>
</dbReference>
<dbReference type="SUPFAM" id="SSF141868">
    <property type="entry name" value="EAL domain-like"/>
    <property type="match status" value="1"/>
</dbReference>
<dbReference type="SUPFAM" id="SSF55781">
    <property type="entry name" value="GAF domain-like"/>
    <property type="match status" value="1"/>
</dbReference>
<dbReference type="GO" id="GO:0071111">
    <property type="term" value="F:cyclic-guanylate-specific phosphodiesterase activity"/>
    <property type="evidence" value="ECO:0007669"/>
    <property type="project" value="UniProtKB-EC"/>
</dbReference>
<dbReference type="Gene3D" id="3.30.450.20">
    <property type="entry name" value="PAS domain"/>
    <property type="match status" value="2"/>
</dbReference>
<dbReference type="SMART" id="SM00086">
    <property type="entry name" value="PAC"/>
    <property type="match status" value="2"/>
</dbReference>
<dbReference type="NCBIfam" id="TIGR00229">
    <property type="entry name" value="sensory_box"/>
    <property type="match status" value="2"/>
</dbReference>
<dbReference type="InterPro" id="IPR000700">
    <property type="entry name" value="PAS-assoc_C"/>
</dbReference>
<dbReference type="SUPFAM" id="SSF55785">
    <property type="entry name" value="PYP-like sensor domain (PAS domain)"/>
    <property type="match status" value="2"/>
</dbReference>
<evidence type="ECO:0000259" key="9">
    <source>
        <dbReference type="PROSITE" id="PS50887"/>
    </source>
</evidence>
<dbReference type="InterPro" id="IPR029787">
    <property type="entry name" value="Nucleotide_cyclase"/>
</dbReference>
<dbReference type="PROSITE" id="PS50110">
    <property type="entry name" value="RESPONSE_REGULATORY"/>
    <property type="match status" value="2"/>
</dbReference>
<comment type="caution">
    <text evidence="4">Lacks conserved residue(s) required for the propagation of feature annotation.</text>
</comment>
<keyword evidence="2" id="KW-0418">Kinase</keyword>
<feature type="domain" description="PAS" evidence="6">
    <location>
        <begin position="565"/>
        <end position="611"/>
    </location>
</feature>
<keyword evidence="1" id="KW-0808">Transferase</keyword>
<accession>A0A1H2FHF5</accession>
<feature type="domain" description="EAL" evidence="8">
    <location>
        <begin position="865"/>
        <end position="1119"/>
    </location>
</feature>
<dbReference type="InterPro" id="IPR035919">
    <property type="entry name" value="EAL_sf"/>
</dbReference>
<reference evidence="11" key="1">
    <citation type="submission" date="2016-10" db="EMBL/GenBank/DDBJ databases">
        <authorList>
            <person name="Varghese N."/>
            <person name="Submissions S."/>
        </authorList>
    </citation>
    <scope>NUCLEOTIDE SEQUENCE [LARGE SCALE GENOMIC DNA]</scope>
    <source>
        <strain evidence="11">Nm10</strain>
    </source>
</reference>
<feature type="domain" description="PAC" evidence="7">
    <location>
        <begin position="638"/>
        <end position="690"/>
    </location>
</feature>
<evidence type="ECO:0000313" key="10">
    <source>
        <dbReference type="EMBL" id="SDU06810.1"/>
    </source>
</evidence>
<gene>
    <name evidence="10" type="ORF">SAMN05216406_12137</name>
</gene>
<dbReference type="FunFam" id="3.30.70.270:FF:000001">
    <property type="entry name" value="Diguanylate cyclase domain protein"/>
    <property type="match status" value="1"/>
</dbReference>
<dbReference type="SUPFAM" id="SSF55073">
    <property type="entry name" value="Nucleotide cyclase"/>
    <property type="match status" value="1"/>
</dbReference>
<dbReference type="PROSITE" id="PS50883">
    <property type="entry name" value="EAL"/>
    <property type="match status" value="1"/>
</dbReference>
<dbReference type="NCBIfam" id="TIGR00254">
    <property type="entry name" value="GGDEF"/>
    <property type="match status" value="1"/>
</dbReference>
<sequence length="1136" mass="128258">MRVLYIEDSASDADLARRALARTAPEIELKIVTTLTEGLKRLTPLENYDVLLTDLSLPDGSGLEALARVREQRLSTAVVILTGSGDQGSAIAALKASADDYLIKRDDYLERLPRILRNSLDHFHNNVERNRPVLRVLYIAHTGRDIDPMRHHLALYAPHIHLTAVTDVHDALAFLPIDPSEQTTQFDVLLVEYCTADMDDLEFIKLLRNERKLDLPIVLITDQGSEIVVARALHFGVDDYLSKHAGYLYETTAILEKVQHQAELARERVSLKKTSLRLSDLLAASPTILYNLRIVGTTFRFAWVSENIERLLGYTPEEVMAEGWWSAHVHPDDREAALTHQSELFALGQLTYDYRFRHRNGQNIWIHDELRLVRSTDGRPLEVVGAWLDVTEHKREELIRQAHQSALNLIVANQPLPVILKDIAQRLETINPEMLVSILLLDQHTGRLKHGEAPSLPDDYNAAIDQLKIGEGIGSCGTSAWRGEPVIVADIDHHPYWQAYLELTRKADLHACWTIPFKNDAGKVLGTFAIYHRTPREPSQADLGLINEFALLTALAVQKVYAAESLKQAAAVFESTREGVVITDLEPRIVAINRAYAEITGYSEDQVLGKNPKIIKSGRHDKLFYQVMWASLTKAGYWCGEVWNRRRSGEVYPQWLTISTVFDDKNEPCNYVGVFADITQIKQSEARLAHLAHYDALTGLPNRLLVQSRLHHAIERTLRHGNQIAALYLDLDRFKNVNDSLGHPIGDELLVMLALRLKKRLREEDTLARLGGDEFLVVLEDIKDSNEPAMVAQTLIDLLATPFSLPSGHEIFINTSIGISLFPTDANSVTELIQHADMAMYLAKQEGRNTYRYHTDALSIAANERLVLETQLRQALSAGEFVLHYQPLIDARKGQVMGVEALVRWQPPDKAMVSPGKFIPIAEETGLIVPLGEWVLRTACAQGRAWMDAGFPPFVMAVNLSVRQFQSENLVELIRQVLEETKLPAVCLELELTESMFMEHAEQSIEILKTLKSLGVRLAIDDFGTGYSSLTYLKRFPIDKLKIDQSFVHGLAYDPNDREIAATIIAMARNLKLDVLAEGVESEQQLDILNQHGCDYYQGYLFHRPVPAQELEVWFRENKRNQSLQEILNTKNERDG</sequence>
<evidence type="ECO:0000313" key="11">
    <source>
        <dbReference type="Proteomes" id="UP000182882"/>
    </source>
</evidence>
<dbReference type="Pfam" id="PF00072">
    <property type="entry name" value="Response_reg"/>
    <property type="match status" value="1"/>
</dbReference>
<dbReference type="Gene3D" id="3.30.450.40">
    <property type="match status" value="1"/>
</dbReference>
<dbReference type="CDD" id="cd01948">
    <property type="entry name" value="EAL"/>
    <property type="match status" value="1"/>
</dbReference>
<comment type="catalytic activity">
    <reaction evidence="3">
        <text>3',3'-c-di-GMP + H2O = 5'-phosphoguanylyl(3'-&gt;5')guanosine + H(+)</text>
        <dbReference type="Rhea" id="RHEA:24902"/>
        <dbReference type="ChEBI" id="CHEBI:15377"/>
        <dbReference type="ChEBI" id="CHEBI:15378"/>
        <dbReference type="ChEBI" id="CHEBI:58754"/>
        <dbReference type="ChEBI" id="CHEBI:58805"/>
        <dbReference type="EC" id="3.1.4.52"/>
    </reaction>
    <physiologicalReaction direction="left-to-right" evidence="3">
        <dbReference type="Rhea" id="RHEA:24903"/>
    </physiologicalReaction>
</comment>
<dbReference type="InterPro" id="IPR001633">
    <property type="entry name" value="EAL_dom"/>
</dbReference>
<dbReference type="InterPro" id="IPR043128">
    <property type="entry name" value="Rev_trsase/Diguanyl_cyclase"/>
</dbReference>
<feature type="domain" description="PAC" evidence="7">
    <location>
        <begin position="350"/>
        <end position="402"/>
    </location>
</feature>
<evidence type="ECO:0000256" key="2">
    <source>
        <dbReference type="ARBA" id="ARBA00022777"/>
    </source>
</evidence>
<evidence type="ECO:0000259" key="7">
    <source>
        <dbReference type="PROSITE" id="PS50113"/>
    </source>
</evidence>
<evidence type="ECO:0000259" key="5">
    <source>
        <dbReference type="PROSITE" id="PS50110"/>
    </source>
</evidence>
<dbReference type="Gene3D" id="3.40.50.2300">
    <property type="match status" value="2"/>
</dbReference>
<dbReference type="Gene3D" id="3.20.20.450">
    <property type="entry name" value="EAL domain"/>
    <property type="match status" value="1"/>
</dbReference>